<keyword evidence="1" id="KW-0620">Polyamine biosynthesis</keyword>
<dbReference type="SUPFAM" id="SSF53335">
    <property type="entry name" value="S-adenosyl-L-methionine-dependent methyltransferases"/>
    <property type="match status" value="1"/>
</dbReference>
<evidence type="ECO:0000313" key="4">
    <source>
        <dbReference type="Proteomes" id="UP001597041"/>
    </source>
</evidence>
<dbReference type="RefSeq" id="WP_379593999.1">
    <property type="nucleotide sequence ID" value="NZ_JBHTKK010000029.1"/>
</dbReference>
<protein>
    <submittedName>
        <fullName evidence="3">Spermine/spermidine synthase</fullName>
    </submittedName>
</protein>
<dbReference type="EMBL" id="JBHTKK010000029">
    <property type="protein sequence ID" value="MFD1067841.1"/>
    <property type="molecule type" value="Genomic_DNA"/>
</dbReference>
<sequence length="223" mass="25111">MYDQTRNIIQRVRTPRGDIQLQQRGSHYEIISNGTFLMATYNGESERRLVSAALQNTTGASNVLIGGLGAGFSLAEALRHEQIMQATVIEIEEAIITWNRTYLAAFSHHALEDTRTKIIQADFLEWIETTEEEFDVICLDIDNGPDWTVTDSNTSLYQRRTLHVLAGLLSFNGVLAFWSAASSQAFAEKLKEYFQEVQTIPVPQERGEADYIYLAKAPFSSVL</sequence>
<dbReference type="PANTHER" id="PTHR43317">
    <property type="entry name" value="THERMOSPERMINE SYNTHASE ACAULIS5"/>
    <property type="match status" value="1"/>
</dbReference>
<dbReference type="CDD" id="cd02440">
    <property type="entry name" value="AdoMet_MTases"/>
    <property type="match status" value="1"/>
</dbReference>
<gene>
    <name evidence="3" type="ORF">ACFQ19_17675</name>
</gene>
<evidence type="ECO:0000313" key="3">
    <source>
        <dbReference type="EMBL" id="MFD1067841.1"/>
    </source>
</evidence>
<keyword evidence="2" id="KW-0812">Transmembrane</keyword>
<dbReference type="PANTHER" id="PTHR43317:SF3">
    <property type="entry name" value="BLR2883 PROTEIN"/>
    <property type="match status" value="1"/>
</dbReference>
<comment type="caution">
    <text evidence="3">The sequence shown here is derived from an EMBL/GenBank/DDBJ whole genome shotgun (WGS) entry which is preliminary data.</text>
</comment>
<name>A0ABW3NN50_9BACI</name>
<organism evidence="3 4">
    <name type="scientific">Oceanobacillus locisalsi</name>
    <dbReference type="NCBI Taxonomy" id="546107"/>
    <lineage>
        <taxon>Bacteria</taxon>
        <taxon>Bacillati</taxon>
        <taxon>Bacillota</taxon>
        <taxon>Bacilli</taxon>
        <taxon>Bacillales</taxon>
        <taxon>Bacillaceae</taxon>
        <taxon>Oceanobacillus</taxon>
    </lineage>
</organism>
<feature type="transmembrane region" description="Helical" evidence="2">
    <location>
        <begin position="162"/>
        <end position="181"/>
    </location>
</feature>
<dbReference type="Proteomes" id="UP001597041">
    <property type="component" value="Unassembled WGS sequence"/>
</dbReference>
<keyword evidence="2" id="KW-1133">Transmembrane helix</keyword>
<keyword evidence="2" id="KW-0472">Membrane</keyword>
<dbReference type="InterPro" id="IPR029063">
    <property type="entry name" value="SAM-dependent_MTases_sf"/>
</dbReference>
<proteinExistence type="predicted"/>
<keyword evidence="4" id="KW-1185">Reference proteome</keyword>
<dbReference type="Pfam" id="PF01564">
    <property type="entry name" value="Spermine_synth"/>
    <property type="match status" value="1"/>
</dbReference>
<dbReference type="Gene3D" id="3.40.50.150">
    <property type="entry name" value="Vaccinia Virus protein VP39"/>
    <property type="match status" value="1"/>
</dbReference>
<evidence type="ECO:0000256" key="1">
    <source>
        <dbReference type="ARBA" id="ARBA00023115"/>
    </source>
</evidence>
<reference evidence="4" key="1">
    <citation type="journal article" date="2019" name="Int. J. Syst. Evol. Microbiol.">
        <title>The Global Catalogue of Microorganisms (GCM) 10K type strain sequencing project: providing services to taxonomists for standard genome sequencing and annotation.</title>
        <authorList>
            <consortium name="The Broad Institute Genomics Platform"/>
            <consortium name="The Broad Institute Genome Sequencing Center for Infectious Disease"/>
            <person name="Wu L."/>
            <person name="Ma J."/>
        </authorList>
    </citation>
    <scope>NUCLEOTIDE SEQUENCE [LARGE SCALE GENOMIC DNA]</scope>
    <source>
        <strain evidence="4">CCUG 56608</strain>
    </source>
</reference>
<evidence type="ECO:0000256" key="2">
    <source>
        <dbReference type="SAM" id="Phobius"/>
    </source>
</evidence>
<accession>A0ABW3NN50</accession>